<feature type="compositionally biased region" description="Polar residues" evidence="2">
    <location>
        <begin position="658"/>
        <end position="682"/>
    </location>
</feature>
<feature type="compositionally biased region" description="Low complexity" evidence="2">
    <location>
        <begin position="437"/>
        <end position="460"/>
    </location>
</feature>
<sequence length="1087" mass="118343">MDAGLQAINNYRTPGGRIPVADPYGNSGMSGYGVPQSITAEQSYNINPAVRQVGGGMKSGAVVYNNSDKRTRTSSLSSMLTTLSRGKHRGVDDLGAKKGDSDDEEEVLLPQINDTIVTYDDISGLRNNGGHKYGYGGAMDDTTPIIPTVITKEEHRNVSNTAYRKLMVSQKKSAMSMLGRDNRQPMEPLNEGRAMSLQTQGYRSQQRVGLPGGLHPHPGVHAVQQYGSSRSQSMMTGNAEHPRQRMREYASPPGSGGAGPKAMSLTAQSTYARNLGQPAFAGPPHSAGAATSPPQSYSALKMSEYMPYQADRFGQNPRTMSLQNQYPGRHPGFVSQPGYQGHVGHSVTPGHPGHPGHLGHPGHPSHPSHPSHLGHPGHPSHPSLQGHPVHPVHPVHPGHQGHQGRQAYPSGNLMTVPVSGPGGTTIGMQMATPARFQQQQVLQPQQTPQSQQTQQTQQVQHAFSQPTTKIGYAKGNENYMNGSNADPGGMHRETVNGKGPGGLAKSEIGDHTKSTSALAPVKVNVLKLSAQKQQEIQVATRELEQKRKEQEQREREQILYANSVRELGKSSKSEEEIQSTSGQDAVDAKAAPSSDVSDIDLSPADILVNGLNSLDTNDPQDMCILDKDFVDDELLGGATSATQVSSASNVMSKERPSSTESAASTMQKNENESTPTMRCSMSSKDDVQATVPILSSIQPPLSSEKSKEGSVSTEMSPDVVQDGSVSNSNKERGFMKAKKFLKKLSRGYKEGESPEPSLIPAEVSNNEKVSYDNSGRRYTVATSFRSFKASDDYPDTLDKRRSMITAVSDNKLSPLPKRRSFHSLFSTPSSFHLYQVRAGNTASSAAIGVDAADDTPQERDEDEFATLGATDKQDSSTTENDDEVAADPAIDNNPASTERDKSSTGATTAYEEDEFHFDQELFSDLYLPYFAQELEELEPPAVVAADRPKHKFKTIHINPAQLSIINSNKALMNDLHLLSQELAESIVRESHLEQKFLSTQSEEEARALSQVDIEIELRKKSSKIVELIQTLNDERLKRFIAEEQLLLAENNAKPSNLDLVYKISQMEKELQKKNNEINLLKARQSQK</sequence>
<feature type="region of interest" description="Disordered" evidence="2">
    <location>
        <begin position="640"/>
        <end position="732"/>
    </location>
</feature>
<name>A0A0X8HUH0_9SACH</name>
<organism evidence="3 4">
    <name type="scientific">Eremothecium sinecaudum</name>
    <dbReference type="NCBI Taxonomy" id="45286"/>
    <lineage>
        <taxon>Eukaryota</taxon>
        <taxon>Fungi</taxon>
        <taxon>Dikarya</taxon>
        <taxon>Ascomycota</taxon>
        <taxon>Saccharomycotina</taxon>
        <taxon>Saccharomycetes</taxon>
        <taxon>Saccharomycetales</taxon>
        <taxon>Saccharomycetaceae</taxon>
        <taxon>Eremothecium</taxon>
    </lineage>
</organism>
<feature type="compositionally biased region" description="Low complexity" evidence="2">
    <location>
        <begin position="342"/>
        <end position="351"/>
    </location>
</feature>
<feature type="compositionally biased region" description="Low complexity" evidence="2">
    <location>
        <begin position="395"/>
        <end position="404"/>
    </location>
</feature>
<dbReference type="OrthoDB" id="3993678at2759"/>
<feature type="compositionally biased region" description="Low complexity" evidence="2">
    <location>
        <begin position="692"/>
        <end position="703"/>
    </location>
</feature>
<feature type="compositionally biased region" description="Acidic residues" evidence="2">
    <location>
        <begin position="851"/>
        <end position="864"/>
    </location>
</feature>
<feature type="region of interest" description="Disordered" evidence="2">
    <location>
        <begin position="476"/>
        <end position="515"/>
    </location>
</feature>
<dbReference type="GeneID" id="28725078"/>
<evidence type="ECO:0000313" key="3">
    <source>
        <dbReference type="EMBL" id="AMD21772.1"/>
    </source>
</evidence>
<feature type="compositionally biased region" description="Polar residues" evidence="2">
    <location>
        <begin position="226"/>
        <end position="236"/>
    </location>
</feature>
<feature type="region of interest" description="Disordered" evidence="2">
    <location>
        <begin position="312"/>
        <end position="412"/>
    </location>
</feature>
<protein>
    <submittedName>
        <fullName evidence="3">HFL084Cp</fullName>
    </submittedName>
</protein>
<accession>A0A0X8HUH0</accession>
<dbReference type="RefSeq" id="XP_017988768.1">
    <property type="nucleotide sequence ID" value="XM_018133106.1"/>
</dbReference>
<dbReference type="Proteomes" id="UP000243052">
    <property type="component" value="Chromosome vi"/>
</dbReference>
<evidence type="ECO:0000256" key="1">
    <source>
        <dbReference type="SAM" id="Coils"/>
    </source>
</evidence>
<feature type="coiled-coil region" evidence="1">
    <location>
        <begin position="529"/>
        <end position="556"/>
    </location>
</feature>
<feature type="region of interest" description="Disordered" evidence="2">
    <location>
        <begin position="566"/>
        <end position="597"/>
    </location>
</feature>
<proteinExistence type="predicted"/>
<dbReference type="AlphaFoldDB" id="A0A0X8HUH0"/>
<feature type="compositionally biased region" description="Low complexity" evidence="2">
    <location>
        <begin position="368"/>
        <end position="389"/>
    </location>
</feature>
<gene>
    <name evidence="3" type="ORF">AW171_hschr63744</name>
</gene>
<feature type="region of interest" description="Disordered" evidence="2">
    <location>
        <begin position="437"/>
        <end position="463"/>
    </location>
</feature>
<feature type="region of interest" description="Disordered" evidence="2">
    <location>
        <begin position="275"/>
        <end position="295"/>
    </location>
</feature>
<feature type="coiled-coil region" evidence="1">
    <location>
        <begin position="1056"/>
        <end position="1083"/>
    </location>
</feature>
<feature type="compositionally biased region" description="Basic and acidic residues" evidence="2">
    <location>
        <begin position="566"/>
        <end position="575"/>
    </location>
</feature>
<feature type="compositionally biased region" description="Polar residues" evidence="2">
    <location>
        <begin position="640"/>
        <end position="651"/>
    </location>
</feature>
<evidence type="ECO:0000256" key="2">
    <source>
        <dbReference type="SAM" id="MobiDB-lite"/>
    </source>
</evidence>
<keyword evidence="1" id="KW-0175">Coiled coil</keyword>
<dbReference type="EMBL" id="CP014246">
    <property type="protein sequence ID" value="AMD21772.1"/>
    <property type="molecule type" value="Genomic_DNA"/>
</dbReference>
<feature type="region of interest" description="Disordered" evidence="2">
    <location>
        <begin position="226"/>
        <end position="263"/>
    </location>
</feature>
<feature type="region of interest" description="Disordered" evidence="2">
    <location>
        <begin position="851"/>
        <end position="908"/>
    </location>
</feature>
<feature type="compositionally biased region" description="Polar residues" evidence="2">
    <location>
        <begin position="316"/>
        <end position="326"/>
    </location>
</feature>
<evidence type="ECO:0000313" key="4">
    <source>
        <dbReference type="Proteomes" id="UP000243052"/>
    </source>
</evidence>
<keyword evidence="4" id="KW-1185">Reference proteome</keyword>
<reference evidence="3 4" key="1">
    <citation type="submission" date="2016-01" db="EMBL/GenBank/DDBJ databases">
        <title>Genome sequence of the yeast Holleya sinecauda.</title>
        <authorList>
            <person name="Dietrich F.S."/>
        </authorList>
    </citation>
    <scope>NUCLEOTIDE SEQUENCE [LARGE SCALE GENOMIC DNA]</scope>
    <source>
        <strain evidence="3 4">ATCC 58844</strain>
    </source>
</reference>